<gene>
    <name evidence="2" type="ORF">SAMN05421505_13546</name>
</gene>
<dbReference type="RefSeq" id="WP_093174295.1">
    <property type="nucleotide sequence ID" value="NZ_FNCN01000035.1"/>
</dbReference>
<accession>A0A1G8I5Y8</accession>
<dbReference type="EMBL" id="FNCN01000035">
    <property type="protein sequence ID" value="SDI14385.1"/>
    <property type="molecule type" value="Genomic_DNA"/>
</dbReference>
<keyword evidence="3" id="KW-1185">Reference proteome</keyword>
<reference evidence="2 3" key="1">
    <citation type="submission" date="2016-10" db="EMBL/GenBank/DDBJ databases">
        <authorList>
            <person name="de Groot N.N."/>
        </authorList>
    </citation>
    <scope>NUCLEOTIDE SEQUENCE [LARGE SCALE GENOMIC DNA]</scope>
    <source>
        <strain evidence="2 3">CPCC 201354</strain>
    </source>
</reference>
<dbReference type="Proteomes" id="UP000198923">
    <property type="component" value="Unassembled WGS sequence"/>
</dbReference>
<organism evidence="2 3">
    <name type="scientific">Sinosporangium album</name>
    <dbReference type="NCBI Taxonomy" id="504805"/>
    <lineage>
        <taxon>Bacteria</taxon>
        <taxon>Bacillati</taxon>
        <taxon>Actinomycetota</taxon>
        <taxon>Actinomycetes</taxon>
        <taxon>Streptosporangiales</taxon>
        <taxon>Streptosporangiaceae</taxon>
        <taxon>Sinosporangium</taxon>
    </lineage>
</organism>
<feature type="transmembrane region" description="Helical" evidence="1">
    <location>
        <begin position="45"/>
        <end position="63"/>
    </location>
</feature>
<protein>
    <submittedName>
        <fullName evidence="2">Probable cobalt transporter subunit (CbtA)</fullName>
    </submittedName>
</protein>
<keyword evidence="1" id="KW-0472">Membrane</keyword>
<dbReference type="InterPro" id="IPR012666">
    <property type="entry name" value="CbtA_put"/>
</dbReference>
<sequence>MSQLSARWTAAGAAFLVPVAAARLLLPTVDEVPAGFPATLLWDLRLASLDTQAVLWLAIGGLYGSAALRADRRTPIPAPA</sequence>
<evidence type="ECO:0000313" key="2">
    <source>
        <dbReference type="EMBL" id="SDI14385.1"/>
    </source>
</evidence>
<dbReference type="OrthoDB" id="6851830at2"/>
<keyword evidence="1" id="KW-1133">Transmembrane helix</keyword>
<evidence type="ECO:0000313" key="3">
    <source>
        <dbReference type="Proteomes" id="UP000198923"/>
    </source>
</evidence>
<evidence type="ECO:0000256" key="1">
    <source>
        <dbReference type="SAM" id="Phobius"/>
    </source>
</evidence>
<name>A0A1G8I5Y8_9ACTN</name>
<proteinExistence type="predicted"/>
<keyword evidence="1" id="KW-0812">Transmembrane</keyword>
<dbReference type="STRING" id="504805.SAMN05421505_13546"/>
<dbReference type="Pfam" id="PF09490">
    <property type="entry name" value="CbtA"/>
    <property type="match status" value="1"/>
</dbReference>
<dbReference type="AlphaFoldDB" id="A0A1G8I5Y8"/>